<reference evidence="2 3" key="1">
    <citation type="submission" date="2024-10" db="EMBL/GenBank/DDBJ databases">
        <title>Updated reference genomes for cyclostephanoid diatoms.</title>
        <authorList>
            <person name="Roberts W.R."/>
            <person name="Alverson A.J."/>
        </authorList>
    </citation>
    <scope>NUCLEOTIDE SEQUENCE [LARGE SCALE GENOMIC DNA]</scope>
    <source>
        <strain evidence="2 3">AJA010-31</strain>
    </source>
</reference>
<keyword evidence="3" id="KW-1185">Reference proteome</keyword>
<proteinExistence type="predicted"/>
<feature type="region of interest" description="Disordered" evidence="1">
    <location>
        <begin position="125"/>
        <end position="161"/>
    </location>
</feature>
<sequence>MTMNICISPVSNDIYGGVPASPPPTPRKRSFVHSTEDVPMFFPSSQSVLGLSDSNFMKSNERKVDQADLFRLLSTPMKLKPRPKFGTDIKHKPTLDSIDETYSIPFFNASSPQASRQDPMKSLRENAHLLPPPPFSTDDDGTHSPSTKHDSLTGENAPHTKLSNACKAAPVSRSISEINKSTAQKLPAMQRSGMSRPVNRRNSMVARCA</sequence>
<dbReference type="Proteomes" id="UP001530400">
    <property type="component" value="Unassembled WGS sequence"/>
</dbReference>
<gene>
    <name evidence="2" type="ORF">ACHAWO_005068</name>
</gene>
<evidence type="ECO:0000256" key="1">
    <source>
        <dbReference type="SAM" id="MobiDB-lite"/>
    </source>
</evidence>
<evidence type="ECO:0000313" key="3">
    <source>
        <dbReference type="Proteomes" id="UP001530400"/>
    </source>
</evidence>
<name>A0ABD3P831_9STRA</name>
<dbReference type="EMBL" id="JALLPJ020000744">
    <property type="protein sequence ID" value="KAL3783941.1"/>
    <property type="molecule type" value="Genomic_DNA"/>
</dbReference>
<evidence type="ECO:0000313" key="2">
    <source>
        <dbReference type="EMBL" id="KAL3783941.1"/>
    </source>
</evidence>
<dbReference type="AlphaFoldDB" id="A0ABD3P831"/>
<comment type="caution">
    <text evidence="2">The sequence shown here is derived from an EMBL/GenBank/DDBJ whole genome shotgun (WGS) entry which is preliminary data.</text>
</comment>
<organism evidence="2 3">
    <name type="scientific">Cyclotella atomus</name>
    <dbReference type="NCBI Taxonomy" id="382360"/>
    <lineage>
        <taxon>Eukaryota</taxon>
        <taxon>Sar</taxon>
        <taxon>Stramenopiles</taxon>
        <taxon>Ochrophyta</taxon>
        <taxon>Bacillariophyta</taxon>
        <taxon>Coscinodiscophyceae</taxon>
        <taxon>Thalassiosirophycidae</taxon>
        <taxon>Stephanodiscales</taxon>
        <taxon>Stephanodiscaceae</taxon>
        <taxon>Cyclotella</taxon>
    </lineage>
</organism>
<accession>A0ABD3P831</accession>
<protein>
    <submittedName>
        <fullName evidence="2">Uncharacterized protein</fullName>
    </submittedName>
</protein>